<organism evidence="2 3">
    <name type="scientific">Fundicoccus culcitae</name>
    <dbReference type="NCBI Taxonomy" id="2969821"/>
    <lineage>
        <taxon>Bacteria</taxon>
        <taxon>Bacillati</taxon>
        <taxon>Bacillota</taxon>
        <taxon>Bacilli</taxon>
        <taxon>Lactobacillales</taxon>
        <taxon>Aerococcaceae</taxon>
        <taxon>Fundicoccus</taxon>
    </lineage>
</organism>
<dbReference type="RefSeq" id="WP_313794708.1">
    <property type="nucleotide sequence ID" value="NZ_CP102453.1"/>
</dbReference>
<evidence type="ECO:0000313" key="3">
    <source>
        <dbReference type="Proteomes" id="UP001315967"/>
    </source>
</evidence>
<reference evidence="2 3" key="1">
    <citation type="submission" date="2022-08" db="EMBL/GenBank/DDBJ databases">
        <title>Aerococcaceae sp. nov isolated from spoiled eye mask.</title>
        <authorList>
            <person name="Zhou G."/>
            <person name="Xie X.-B."/>
            <person name="Shi Q.-S."/>
            <person name="Wang Y.-S."/>
            <person name="Wen X."/>
            <person name="Peng H."/>
            <person name="Yang X.-J."/>
            <person name="Tao H.-B."/>
            <person name="Huang X.-M."/>
        </authorList>
    </citation>
    <scope>NUCLEOTIDE SEQUENCE [LARGE SCALE GENOMIC DNA]</scope>
    <source>
        <strain evidence="3">DM20194951</strain>
    </source>
</reference>
<name>A0ABY5P9E2_9LACT</name>
<keyword evidence="1" id="KW-0175">Coiled coil</keyword>
<keyword evidence="3" id="KW-1185">Reference proteome</keyword>
<evidence type="ECO:0000256" key="1">
    <source>
        <dbReference type="SAM" id="Coils"/>
    </source>
</evidence>
<sequence length="217" mass="25702">MEQAFLNMFYSELYINTQGVTNRLDKILKKINYRPDKDIMFSDAYLIYDFNNIVVNVGNIKKILSPIEYKKSGESTIHFQNRIKRGKVLRERLGIIGNESFLQIKVRNRIEHFDERIDTLSLKYDNEDEELKAFKGIVFNTNFTYKDLIKNHLEELSIHNRDMYFLKSYISQTNELYIDNISIDLQELLEDLTDLDRKISNVLKNEVGSNGILFLWP</sequence>
<protein>
    <submittedName>
        <fullName evidence="2">Uncharacterized protein</fullName>
    </submittedName>
</protein>
<evidence type="ECO:0000313" key="2">
    <source>
        <dbReference type="EMBL" id="UUX35215.1"/>
    </source>
</evidence>
<dbReference type="EMBL" id="CP102453">
    <property type="protein sequence ID" value="UUX35215.1"/>
    <property type="molecule type" value="Genomic_DNA"/>
</dbReference>
<dbReference type="Proteomes" id="UP001315967">
    <property type="component" value="Chromosome"/>
</dbReference>
<gene>
    <name evidence="2" type="ORF">NRE15_06115</name>
</gene>
<feature type="coiled-coil region" evidence="1">
    <location>
        <begin position="178"/>
        <end position="205"/>
    </location>
</feature>
<proteinExistence type="predicted"/>
<accession>A0ABY5P9E2</accession>